<proteinExistence type="inferred from homology"/>
<evidence type="ECO:0000256" key="2">
    <source>
        <dbReference type="SAM" id="MobiDB-lite"/>
    </source>
</evidence>
<evidence type="ECO:0000256" key="1">
    <source>
        <dbReference type="ARBA" id="ARBA00008005"/>
    </source>
</evidence>
<evidence type="ECO:0000259" key="4">
    <source>
        <dbReference type="Pfam" id="PF17482"/>
    </source>
</evidence>
<reference evidence="5 6" key="1">
    <citation type="submission" date="2018-10" db="EMBL/GenBank/DDBJ databases">
        <title>Genomic Encyclopedia of Archaeal and Bacterial Type Strains, Phase II (KMG-II): from individual species to whole genera.</title>
        <authorList>
            <person name="Goeker M."/>
        </authorList>
    </citation>
    <scope>NUCLEOTIDE SEQUENCE [LARGE SCALE GENOMIC DNA]</scope>
    <source>
        <strain evidence="5 6">DSM 15149</strain>
    </source>
</reference>
<gene>
    <name evidence="5" type="ORF">BDD30_0293</name>
</gene>
<feature type="compositionally biased region" description="Acidic residues" evidence="2">
    <location>
        <begin position="107"/>
        <end position="117"/>
    </location>
</feature>
<dbReference type="Pfam" id="PF04984">
    <property type="entry name" value="Phage_sheath_1"/>
    <property type="match status" value="1"/>
</dbReference>
<evidence type="ECO:0000313" key="5">
    <source>
        <dbReference type="EMBL" id="RKS66016.1"/>
    </source>
</evidence>
<sequence length="493" mass="54262">MPSVAYTTPGVYIEEDASLSLSISTSPTAIPVFIGKFFRKDGNPIESGSCIKITSWLDFTSQFSFSPVVSIKAKSEPESKPKTTGPKDIQNIQKLAVTEVNGGGLQNEDEDKDDEKDEGNKNKGEEEEVKYTYTYVATITATSLSAFAVQHYFNNGGGVCYLLPLVATEKSTEELAALPDLIEKQQEITLLLCAETDETLKPHTKQKVYSGINSLLKDKVGYFLIADGKNETDKPDTQPDKTAVYYPDLKTSFAYSQPTDADIVLSGYKGNKGVNTLAALKTDSPEEYKKAKKLADDEWKAANVPTIPITLPPSAAVAGAYAATDASRGVWKAPANVVLNNAIPDKVITDDKQGDMNKAGINAIRYFTGKGTLIWGARTLKKSDDWCYIPVRRLFNSAERDIKQAMRVAVFEPNSQPTWERVRSAIDHYLYQLWQQGALVGSNPQEAYFVQIGRRITMSDEEIKQGKMIVKVGMAAVRPAEFIILQFSQNVAQ</sequence>
<dbReference type="Pfam" id="PF17482">
    <property type="entry name" value="Phage_sheath_1C"/>
    <property type="match status" value="1"/>
</dbReference>
<dbReference type="Gene3D" id="3.40.50.11780">
    <property type="match status" value="1"/>
</dbReference>
<dbReference type="RefSeq" id="WP_015834132.1">
    <property type="nucleotide sequence ID" value="NC_012962.1"/>
</dbReference>
<organism evidence="5 6">
    <name type="scientific">Photorhabdus asymbiotica</name>
    <dbReference type="NCBI Taxonomy" id="291112"/>
    <lineage>
        <taxon>Bacteria</taxon>
        <taxon>Pseudomonadati</taxon>
        <taxon>Pseudomonadota</taxon>
        <taxon>Gammaproteobacteria</taxon>
        <taxon>Enterobacterales</taxon>
        <taxon>Morganellaceae</taxon>
        <taxon>Photorhabdus</taxon>
    </lineage>
</organism>
<dbReference type="Proteomes" id="UP000280955">
    <property type="component" value="Unassembled WGS sequence"/>
</dbReference>
<keyword evidence="6" id="KW-1185">Reference proteome</keyword>
<evidence type="ECO:0000313" key="6">
    <source>
        <dbReference type="Proteomes" id="UP000280955"/>
    </source>
</evidence>
<feature type="domain" description="Tail sheath protein subtilisin-like" evidence="3">
    <location>
        <begin position="301"/>
        <end position="380"/>
    </location>
</feature>
<accession>A0ABX9SRD5</accession>
<feature type="region of interest" description="Disordered" evidence="2">
    <location>
        <begin position="100"/>
        <end position="125"/>
    </location>
</feature>
<protein>
    <recommendedName>
        <fullName evidence="7">Phage tail sheath family protein</fullName>
    </recommendedName>
</protein>
<dbReference type="InterPro" id="IPR035089">
    <property type="entry name" value="Phage_sheath_subtilisin"/>
</dbReference>
<comment type="similarity">
    <text evidence="1">Belongs to the myoviridae tail sheath protein family.</text>
</comment>
<name>A0ABX9SRD5_9GAMM</name>
<evidence type="ECO:0000259" key="3">
    <source>
        <dbReference type="Pfam" id="PF04984"/>
    </source>
</evidence>
<dbReference type="PANTHER" id="PTHR35861:SF1">
    <property type="entry name" value="PHAGE TAIL SHEATH PROTEIN"/>
    <property type="match status" value="1"/>
</dbReference>
<feature type="domain" description="Tail sheath protein C-terminal" evidence="4">
    <location>
        <begin position="382"/>
        <end position="488"/>
    </location>
</feature>
<dbReference type="InterPro" id="IPR052042">
    <property type="entry name" value="Tail_sheath_structural"/>
</dbReference>
<dbReference type="EMBL" id="RBLJ01000001">
    <property type="protein sequence ID" value="RKS66016.1"/>
    <property type="molecule type" value="Genomic_DNA"/>
</dbReference>
<comment type="caution">
    <text evidence="5">The sequence shown here is derived from an EMBL/GenBank/DDBJ whole genome shotgun (WGS) entry which is preliminary data.</text>
</comment>
<dbReference type="InterPro" id="IPR020287">
    <property type="entry name" value="Tail_sheath_C"/>
</dbReference>
<dbReference type="PANTHER" id="PTHR35861">
    <property type="match status" value="1"/>
</dbReference>
<evidence type="ECO:0008006" key="7">
    <source>
        <dbReference type="Google" id="ProtNLM"/>
    </source>
</evidence>